<dbReference type="OrthoDB" id="3689408at2"/>
<dbReference type="RefSeq" id="WP_077341657.1">
    <property type="nucleotide sequence ID" value="NZ_CP019605.1"/>
</dbReference>
<sequence length="157" mass="16864">MNDYAADAPLDADDERLLAAVASAQLEHDPVPDGLIDRLMFAVSLEIMEAELATLESRDLATVRSIDPVVVDTITFTASTTSFMVSLSESDGGVRIDGWVTGGGVEVELRAGALRLSRVSDATGRLTWEHVPHGPVRFLIQPSRPGQRPVVTPTIEV</sequence>
<keyword evidence="2" id="KW-1185">Reference proteome</keyword>
<dbReference type="EMBL" id="CP019605">
    <property type="protein sequence ID" value="AQP44499.1"/>
    <property type="molecule type" value="Genomic_DNA"/>
</dbReference>
<gene>
    <name evidence="1" type="ORF">RPIT_06480</name>
</gene>
<reference evidence="1 2" key="1">
    <citation type="journal article" date="2016" name="Int. J. Syst. Evol. Microbiol.">
        <title>Tessaracoccus flavus sp. nov., isolated from the drainage system of a lindane-producing factory.</title>
        <authorList>
            <person name="Kumari R."/>
            <person name="Singh P."/>
            <person name="Schumann P."/>
            <person name="Lal R."/>
        </authorList>
    </citation>
    <scope>NUCLEOTIDE SEQUENCE [LARGE SCALE GENOMIC DNA]</scope>
    <source>
        <strain evidence="1 2">RP1T</strain>
    </source>
</reference>
<organism evidence="1 2">
    <name type="scientific">Tessaracoccus flavus</name>
    <dbReference type="NCBI Taxonomy" id="1610493"/>
    <lineage>
        <taxon>Bacteria</taxon>
        <taxon>Bacillati</taxon>
        <taxon>Actinomycetota</taxon>
        <taxon>Actinomycetes</taxon>
        <taxon>Propionibacteriales</taxon>
        <taxon>Propionibacteriaceae</taxon>
        <taxon>Tessaracoccus</taxon>
    </lineage>
</organism>
<dbReference type="STRING" id="1610493.RPIT_06480"/>
<protein>
    <submittedName>
        <fullName evidence="1">Uncharacterized protein</fullName>
    </submittedName>
</protein>
<evidence type="ECO:0000313" key="1">
    <source>
        <dbReference type="EMBL" id="AQP44499.1"/>
    </source>
</evidence>
<evidence type="ECO:0000313" key="2">
    <source>
        <dbReference type="Proteomes" id="UP000188324"/>
    </source>
</evidence>
<proteinExistence type="predicted"/>
<dbReference type="Proteomes" id="UP000188324">
    <property type="component" value="Chromosome"/>
</dbReference>
<name>A0A1Q2CEF0_9ACTN</name>
<dbReference type="KEGG" id="tfl:RPIT_06480"/>
<accession>A0A1Q2CEF0</accession>
<dbReference type="AlphaFoldDB" id="A0A1Q2CEF0"/>